<dbReference type="PANTHER" id="PTHR48467:SF1">
    <property type="entry name" value="GLUTAMATE SYNTHASE 1 [NADH], CHLOROPLASTIC-LIKE"/>
    <property type="match status" value="1"/>
</dbReference>
<dbReference type="Proteomes" id="UP000517916">
    <property type="component" value="Unassembled WGS sequence"/>
</dbReference>
<sequence length="551" mass="59128">MPFAITQTCCNDASCVSVCPVNCIHPTPDEPGFGSTEMLYIDPRTCIDCGACADACPADAIFPVDRLAGPDAVYATLNEQYYEDNPSDNAWGEPHFPRSLPPEAGALRIAIVGTGPAASYTAQSLLRLTGAEVTMIDRMPVPGGLIRFGVAPDHVSTKKVGDSFAALYQHPRLRLHMNLEVGRDVTHAELAAHHHAVIYAVGAANDRALGVPGEDKPGSTSATEFVGWYNSHPEVPADAVDLSASRVVIIGQGNVALDVARILVSDPEDLAGTDIADHALSALRRSAVREVVLIGRRGPEQAAYTQPEFRALCEIPGVRVLVEEHPAVRQAITAAAPGSKAALLADLPVEPVDWSVPPPQGRRIVLRYFSPPVELGGEDRVESVVVRDGDGTREIPARSVIRAVGYRSAPIADLPFDAATATVPHDRGRVVDPETRQPLAGTYVVGWIKRGPTGGIGANRTCAAETVDSVLDDGAARLLPTPTGTLREFARLVRRRKPEVLGRREMLVIDQAERRRGLESGRPRVKFPTVPELLKAGRRGVIRLALTPRRH</sequence>
<dbReference type="InterPro" id="IPR017896">
    <property type="entry name" value="4Fe4S_Fe-S-bd"/>
</dbReference>
<dbReference type="InterPro" id="IPR055275">
    <property type="entry name" value="Ferredox_Rdtase"/>
</dbReference>
<comment type="catalytic activity">
    <reaction evidence="10">
        <text>2 reduced [2Fe-2S]-[ferredoxin] + NADP(+) + H(+) = 2 oxidized [2Fe-2S]-[ferredoxin] + NADPH</text>
        <dbReference type="Rhea" id="RHEA:20125"/>
        <dbReference type="Rhea" id="RHEA-COMP:10000"/>
        <dbReference type="Rhea" id="RHEA-COMP:10001"/>
        <dbReference type="ChEBI" id="CHEBI:15378"/>
        <dbReference type="ChEBI" id="CHEBI:33737"/>
        <dbReference type="ChEBI" id="CHEBI:33738"/>
        <dbReference type="ChEBI" id="CHEBI:57783"/>
        <dbReference type="ChEBI" id="CHEBI:58349"/>
        <dbReference type="EC" id="1.18.1.2"/>
    </reaction>
</comment>
<dbReference type="SUPFAM" id="SSF51971">
    <property type="entry name" value="Nucleotide-binding domain"/>
    <property type="match status" value="1"/>
</dbReference>
<keyword evidence="9" id="KW-0411">Iron-sulfur</keyword>
<dbReference type="Pfam" id="PF07992">
    <property type="entry name" value="Pyr_redox_2"/>
    <property type="match status" value="1"/>
</dbReference>
<keyword evidence="8" id="KW-0408">Iron</keyword>
<keyword evidence="6" id="KW-0521">NADP</keyword>
<dbReference type="InterPro" id="IPR036188">
    <property type="entry name" value="FAD/NAD-bd_sf"/>
</dbReference>
<feature type="domain" description="4Fe-4S ferredoxin-type" evidence="11">
    <location>
        <begin position="37"/>
        <end position="66"/>
    </location>
</feature>
<proteinExistence type="predicted"/>
<comment type="caution">
    <text evidence="12">The sequence shown here is derived from an EMBL/GenBank/DDBJ whole genome shotgun (WGS) entry which is preliminary data.</text>
</comment>
<keyword evidence="13" id="KW-1185">Reference proteome</keyword>
<reference evidence="12 13" key="1">
    <citation type="submission" date="2020-08" db="EMBL/GenBank/DDBJ databases">
        <title>Genomic Encyclopedia of Archaeal and Bacterial Type Strains, Phase II (KMG-II): from individual species to whole genera.</title>
        <authorList>
            <person name="Goeker M."/>
        </authorList>
    </citation>
    <scope>NUCLEOTIDE SEQUENCE [LARGE SCALE GENOMIC DNA]</scope>
    <source>
        <strain evidence="12 13">DSM 43850</strain>
    </source>
</reference>
<evidence type="ECO:0000313" key="12">
    <source>
        <dbReference type="EMBL" id="MBA8923216.1"/>
    </source>
</evidence>
<dbReference type="PANTHER" id="PTHR48467">
    <property type="entry name" value="GLUTAMATE SYNTHASE 1 [NADH], CHLOROPLASTIC-LIKE"/>
    <property type="match status" value="1"/>
</dbReference>
<evidence type="ECO:0000256" key="1">
    <source>
        <dbReference type="ARBA" id="ARBA00001974"/>
    </source>
</evidence>
<comment type="cofactor">
    <cofactor evidence="1">
        <name>FAD</name>
        <dbReference type="ChEBI" id="CHEBI:57692"/>
    </cofactor>
</comment>
<evidence type="ECO:0000256" key="4">
    <source>
        <dbReference type="ARBA" id="ARBA00022723"/>
    </source>
</evidence>
<dbReference type="Gene3D" id="3.50.50.60">
    <property type="entry name" value="FAD/NAD(P)-binding domain"/>
    <property type="match status" value="1"/>
</dbReference>
<dbReference type="PROSITE" id="PS00198">
    <property type="entry name" value="4FE4S_FER_1"/>
    <property type="match status" value="1"/>
</dbReference>
<protein>
    <recommendedName>
        <fullName evidence="2">ferredoxin--NADP(+) reductase</fullName>
        <ecNumber evidence="2">1.18.1.2</ecNumber>
    </recommendedName>
</protein>
<name>A0ABR6B8M2_9PSEU</name>
<dbReference type="SUPFAM" id="SSF54862">
    <property type="entry name" value="4Fe-4S ferredoxins"/>
    <property type="match status" value="1"/>
</dbReference>
<evidence type="ECO:0000256" key="3">
    <source>
        <dbReference type="ARBA" id="ARBA00022630"/>
    </source>
</evidence>
<evidence type="ECO:0000259" key="11">
    <source>
        <dbReference type="PROSITE" id="PS51379"/>
    </source>
</evidence>
<keyword evidence="7 12" id="KW-0560">Oxidoreductase</keyword>
<organism evidence="12 13">
    <name type="scientific">Kutzneria viridogrisea</name>
    <dbReference type="NCBI Taxonomy" id="47990"/>
    <lineage>
        <taxon>Bacteria</taxon>
        <taxon>Bacillati</taxon>
        <taxon>Actinomycetota</taxon>
        <taxon>Actinomycetes</taxon>
        <taxon>Pseudonocardiales</taxon>
        <taxon>Pseudonocardiaceae</taxon>
        <taxon>Kutzneria</taxon>
    </lineage>
</organism>
<dbReference type="PROSITE" id="PS51379">
    <property type="entry name" value="4FE4S_FER_2"/>
    <property type="match status" value="2"/>
</dbReference>
<dbReference type="Gene3D" id="3.40.50.720">
    <property type="entry name" value="NAD(P)-binding Rossmann-like Domain"/>
    <property type="match status" value="1"/>
</dbReference>
<evidence type="ECO:0000256" key="5">
    <source>
        <dbReference type="ARBA" id="ARBA00022827"/>
    </source>
</evidence>
<evidence type="ECO:0000256" key="9">
    <source>
        <dbReference type="ARBA" id="ARBA00023014"/>
    </source>
</evidence>
<evidence type="ECO:0000256" key="2">
    <source>
        <dbReference type="ARBA" id="ARBA00013223"/>
    </source>
</evidence>
<dbReference type="EMBL" id="JACJID010000001">
    <property type="protein sequence ID" value="MBA8923216.1"/>
    <property type="molecule type" value="Genomic_DNA"/>
</dbReference>
<dbReference type="InterPro" id="IPR023753">
    <property type="entry name" value="FAD/NAD-binding_dom"/>
</dbReference>
<dbReference type="EC" id="1.18.1.2" evidence="2"/>
<keyword evidence="5" id="KW-0274">FAD</keyword>
<dbReference type="PRINTS" id="PR00419">
    <property type="entry name" value="ADXRDTASE"/>
</dbReference>
<evidence type="ECO:0000256" key="7">
    <source>
        <dbReference type="ARBA" id="ARBA00023002"/>
    </source>
</evidence>
<dbReference type="Gene3D" id="3.30.70.20">
    <property type="match status" value="1"/>
</dbReference>
<keyword evidence="4" id="KW-0479">Metal-binding</keyword>
<dbReference type="GO" id="GO:0004324">
    <property type="term" value="F:ferredoxin-NADP+ reductase activity"/>
    <property type="evidence" value="ECO:0007669"/>
    <property type="project" value="UniProtKB-EC"/>
</dbReference>
<dbReference type="RefSeq" id="WP_025359158.1">
    <property type="nucleotide sequence ID" value="NZ_BAAABQ010000046.1"/>
</dbReference>
<evidence type="ECO:0000256" key="6">
    <source>
        <dbReference type="ARBA" id="ARBA00022857"/>
    </source>
</evidence>
<evidence type="ECO:0000256" key="8">
    <source>
        <dbReference type="ARBA" id="ARBA00023004"/>
    </source>
</evidence>
<accession>A0ABR6B8M2</accession>
<dbReference type="Pfam" id="PF00037">
    <property type="entry name" value="Fer4"/>
    <property type="match status" value="1"/>
</dbReference>
<evidence type="ECO:0000256" key="10">
    <source>
        <dbReference type="ARBA" id="ARBA00047776"/>
    </source>
</evidence>
<feature type="domain" description="4Fe-4S ferredoxin-type" evidence="11">
    <location>
        <begin position="1"/>
        <end position="29"/>
    </location>
</feature>
<dbReference type="InterPro" id="IPR017900">
    <property type="entry name" value="4Fe4S_Fe_S_CS"/>
</dbReference>
<evidence type="ECO:0000313" key="13">
    <source>
        <dbReference type="Proteomes" id="UP000517916"/>
    </source>
</evidence>
<keyword evidence="3" id="KW-0285">Flavoprotein</keyword>
<gene>
    <name evidence="12" type="ORF">BC739_000413</name>
</gene>